<dbReference type="OrthoDB" id="9796140at2"/>
<dbReference type="SUPFAM" id="SSF53098">
    <property type="entry name" value="Ribonuclease H-like"/>
    <property type="match status" value="1"/>
</dbReference>
<sequence>MSIFGLDVGSKTVGVAVSDPLGWTAQGLEIIAIDEDAKEFGMNRMQELVKEHQPTGFLLGLPKNMNNTLGPRAEAAQAYGELLQAKFNLPIDFQDERLTTVEAERMLVEEADTSRVKRKQVIDKLAAALILQNYLDRKGPLVDSSGSRMTFD</sequence>
<evidence type="ECO:0000256" key="4">
    <source>
        <dbReference type="ARBA" id="ARBA00022801"/>
    </source>
</evidence>
<keyword evidence="1 5" id="KW-0963">Cytoplasm</keyword>
<evidence type="ECO:0000313" key="7">
    <source>
        <dbReference type="EMBL" id="KRN75582.1"/>
    </source>
</evidence>
<dbReference type="EC" id="3.1.-.-" evidence="5"/>
<dbReference type="PATRIC" id="fig|1616.3.peg.66"/>
<evidence type="ECO:0000256" key="1">
    <source>
        <dbReference type="ARBA" id="ARBA00022490"/>
    </source>
</evidence>
<dbReference type="EMBL" id="JQBP01000001">
    <property type="protein sequence ID" value="KRN75582.1"/>
    <property type="molecule type" value="Genomic_DNA"/>
</dbReference>
<dbReference type="HAMAP" id="MF_00651">
    <property type="entry name" value="Nuclease_YqgF"/>
    <property type="match status" value="1"/>
</dbReference>
<dbReference type="SMART" id="SM00732">
    <property type="entry name" value="YqgFc"/>
    <property type="match status" value="1"/>
</dbReference>
<comment type="similarity">
    <text evidence="5">Belongs to the YqgF HJR family.</text>
</comment>
<evidence type="ECO:0000256" key="3">
    <source>
        <dbReference type="ARBA" id="ARBA00022722"/>
    </source>
</evidence>
<dbReference type="STRING" id="1616.IV73_GL000066"/>
<feature type="domain" description="YqgF/RNase H-like" evidence="6">
    <location>
        <begin position="1"/>
        <end position="103"/>
    </location>
</feature>
<comment type="caution">
    <text evidence="7">The sequence shown here is derived from an EMBL/GenBank/DDBJ whole genome shotgun (WGS) entry which is preliminary data.</text>
</comment>
<proteinExistence type="inferred from homology"/>
<dbReference type="CDD" id="cd16964">
    <property type="entry name" value="YqgF"/>
    <property type="match status" value="1"/>
</dbReference>
<keyword evidence="8" id="KW-1185">Reference proteome</keyword>
<keyword evidence="2 5" id="KW-0690">Ribosome biogenesis</keyword>
<reference evidence="7 8" key="1">
    <citation type="journal article" date="2015" name="Genome Announc.">
        <title>Expanding the biotechnology potential of lactobacilli through comparative genomics of 213 strains and associated genera.</title>
        <authorList>
            <person name="Sun Z."/>
            <person name="Harris H.M."/>
            <person name="McCann A."/>
            <person name="Guo C."/>
            <person name="Argimon S."/>
            <person name="Zhang W."/>
            <person name="Yang X."/>
            <person name="Jeffery I.B."/>
            <person name="Cooney J.C."/>
            <person name="Kagawa T.F."/>
            <person name="Liu W."/>
            <person name="Song Y."/>
            <person name="Salvetti E."/>
            <person name="Wrobel A."/>
            <person name="Rasinkangas P."/>
            <person name="Parkhill J."/>
            <person name="Rea M.C."/>
            <person name="O'Sullivan O."/>
            <person name="Ritari J."/>
            <person name="Douillard F.P."/>
            <person name="Paul Ross R."/>
            <person name="Yang R."/>
            <person name="Briner A.E."/>
            <person name="Felis G.E."/>
            <person name="de Vos W.M."/>
            <person name="Barrangou R."/>
            <person name="Klaenhammer T.R."/>
            <person name="Caufield P.W."/>
            <person name="Cui Y."/>
            <person name="Zhang H."/>
            <person name="O'Toole P.W."/>
        </authorList>
    </citation>
    <scope>NUCLEOTIDE SEQUENCE [LARGE SCALE GENOMIC DNA]</scope>
    <source>
        <strain evidence="7 8">DSM 20593</strain>
    </source>
</reference>
<name>A0A0R2JE03_9LACO</name>
<dbReference type="GO" id="GO:0004518">
    <property type="term" value="F:nuclease activity"/>
    <property type="evidence" value="ECO:0007669"/>
    <property type="project" value="UniProtKB-KW"/>
</dbReference>
<dbReference type="InterPro" id="IPR012337">
    <property type="entry name" value="RNaseH-like_sf"/>
</dbReference>
<dbReference type="RefSeq" id="WP_057753260.1">
    <property type="nucleotide sequence ID" value="NZ_JQBP01000001.1"/>
</dbReference>
<dbReference type="GO" id="GO:0005829">
    <property type="term" value="C:cytosol"/>
    <property type="evidence" value="ECO:0007669"/>
    <property type="project" value="TreeGrafter"/>
</dbReference>
<dbReference type="PANTHER" id="PTHR33317">
    <property type="entry name" value="POLYNUCLEOTIDYL TRANSFERASE, RIBONUCLEASE H-LIKE SUPERFAMILY PROTEIN"/>
    <property type="match status" value="1"/>
</dbReference>
<accession>A0A0R2JE03</accession>
<comment type="function">
    <text evidence="5">Could be a nuclease involved in processing of the 5'-end of pre-16S rRNA.</text>
</comment>
<evidence type="ECO:0000313" key="8">
    <source>
        <dbReference type="Proteomes" id="UP000051655"/>
    </source>
</evidence>
<dbReference type="Gene3D" id="3.30.420.140">
    <property type="entry name" value="YqgF/RNase H-like domain"/>
    <property type="match status" value="1"/>
</dbReference>
<evidence type="ECO:0000256" key="5">
    <source>
        <dbReference type="HAMAP-Rule" id="MF_00651"/>
    </source>
</evidence>
<dbReference type="Pfam" id="PF03652">
    <property type="entry name" value="RuvX"/>
    <property type="match status" value="1"/>
</dbReference>
<dbReference type="NCBIfam" id="TIGR00250">
    <property type="entry name" value="RNAse_H_YqgF"/>
    <property type="match status" value="1"/>
</dbReference>
<dbReference type="InterPro" id="IPR006641">
    <property type="entry name" value="YqgF/RNaseH-like_dom"/>
</dbReference>
<organism evidence="7 8">
    <name type="scientific">Weissella kandleri</name>
    <dbReference type="NCBI Taxonomy" id="1616"/>
    <lineage>
        <taxon>Bacteria</taxon>
        <taxon>Bacillati</taxon>
        <taxon>Bacillota</taxon>
        <taxon>Bacilli</taxon>
        <taxon>Lactobacillales</taxon>
        <taxon>Lactobacillaceae</taxon>
        <taxon>Weissella</taxon>
    </lineage>
</organism>
<dbReference type="InterPro" id="IPR005227">
    <property type="entry name" value="YqgF"/>
</dbReference>
<evidence type="ECO:0000256" key="2">
    <source>
        <dbReference type="ARBA" id="ARBA00022517"/>
    </source>
</evidence>
<protein>
    <recommendedName>
        <fullName evidence="5">Putative pre-16S rRNA nuclease</fullName>
        <ecNumber evidence="5">3.1.-.-</ecNumber>
    </recommendedName>
</protein>
<dbReference type="Proteomes" id="UP000051655">
    <property type="component" value="Unassembled WGS sequence"/>
</dbReference>
<dbReference type="GO" id="GO:0000967">
    <property type="term" value="P:rRNA 5'-end processing"/>
    <property type="evidence" value="ECO:0007669"/>
    <property type="project" value="UniProtKB-UniRule"/>
</dbReference>
<comment type="subcellular location">
    <subcellularLocation>
        <location evidence="5">Cytoplasm</location>
    </subcellularLocation>
</comment>
<keyword evidence="4 5" id="KW-0378">Hydrolase</keyword>
<dbReference type="GO" id="GO:0016788">
    <property type="term" value="F:hydrolase activity, acting on ester bonds"/>
    <property type="evidence" value="ECO:0007669"/>
    <property type="project" value="UniProtKB-UniRule"/>
</dbReference>
<gene>
    <name evidence="7" type="ORF">IV73_GL000066</name>
</gene>
<dbReference type="PANTHER" id="PTHR33317:SF4">
    <property type="entry name" value="POLYNUCLEOTIDYL TRANSFERASE, RIBONUCLEASE H-LIKE SUPERFAMILY PROTEIN"/>
    <property type="match status" value="1"/>
</dbReference>
<dbReference type="AlphaFoldDB" id="A0A0R2JE03"/>
<dbReference type="InterPro" id="IPR037027">
    <property type="entry name" value="YqgF/RNaseH-like_dom_sf"/>
</dbReference>
<keyword evidence="3 5" id="KW-0540">Nuclease</keyword>
<evidence type="ECO:0000259" key="6">
    <source>
        <dbReference type="SMART" id="SM00732"/>
    </source>
</evidence>